<evidence type="ECO:0000313" key="1">
    <source>
        <dbReference type="EMBL" id="SEW37484.1"/>
    </source>
</evidence>
<keyword evidence="2" id="KW-1185">Reference proteome</keyword>
<protein>
    <submittedName>
        <fullName evidence="1">Uncharacterized protein</fullName>
    </submittedName>
</protein>
<evidence type="ECO:0000313" key="2">
    <source>
        <dbReference type="Proteomes" id="UP000199310"/>
    </source>
</evidence>
<dbReference type="STRING" id="29529.SAMN04488122_2512"/>
<sequence>MITIDILDQFERITGKNIRLFFSKALDFFSTDCNLLIAYYSGNVREIKSDPFATLTALEDMTQTIFAAFHAHGARLTNTRWWYVLDEVEQIDSRLKTIRNIHRWARSTRSGVAYTPGVEMDYTIPAGQTLERISRDVLGDNTPQDEWADIAVSNYLREEDYTPGGGVNIRLRRSSVSGNVVVNAVVDAMDGQRIVGKDLHRSISFLDNDLKCLSYEDTVRQSVEILATLKRNDNPYVPDCGLQSAVVVGANRASLNFPIIVRQMTATFATDDTLKDFSIQEIKVESDNLLINYQVTSRLNETIDGSILI</sequence>
<dbReference type="Proteomes" id="UP000199310">
    <property type="component" value="Unassembled WGS sequence"/>
</dbReference>
<dbReference type="AlphaFoldDB" id="A0A1I0R9L9"/>
<proteinExistence type="predicted"/>
<name>A0A1I0R9L9_9BACT</name>
<accession>A0A1I0R9L9</accession>
<dbReference type="RefSeq" id="WP_143059139.1">
    <property type="nucleotide sequence ID" value="NZ_FOJG01000001.1"/>
</dbReference>
<dbReference type="EMBL" id="FOJG01000001">
    <property type="protein sequence ID" value="SEW37484.1"/>
    <property type="molecule type" value="Genomic_DNA"/>
</dbReference>
<dbReference type="OrthoDB" id="9928878at2"/>
<gene>
    <name evidence="1" type="ORF">SAMN04488122_2512</name>
</gene>
<reference evidence="2" key="1">
    <citation type="submission" date="2016-10" db="EMBL/GenBank/DDBJ databases">
        <authorList>
            <person name="Varghese N."/>
            <person name="Submissions S."/>
        </authorList>
    </citation>
    <scope>NUCLEOTIDE SEQUENCE [LARGE SCALE GENOMIC DNA]</scope>
    <source>
        <strain evidence="2">DSM 3695</strain>
    </source>
</reference>
<organism evidence="1 2">
    <name type="scientific">Chitinophaga arvensicola</name>
    <dbReference type="NCBI Taxonomy" id="29529"/>
    <lineage>
        <taxon>Bacteria</taxon>
        <taxon>Pseudomonadati</taxon>
        <taxon>Bacteroidota</taxon>
        <taxon>Chitinophagia</taxon>
        <taxon>Chitinophagales</taxon>
        <taxon>Chitinophagaceae</taxon>
        <taxon>Chitinophaga</taxon>
    </lineage>
</organism>